<keyword evidence="3" id="KW-1185">Reference proteome</keyword>
<evidence type="ECO:0000313" key="2">
    <source>
        <dbReference type="EMBL" id="KAL3514937.1"/>
    </source>
</evidence>
<comment type="caution">
    <text evidence="2">The sequence shown here is derived from an EMBL/GenBank/DDBJ whole genome shotgun (WGS) entry which is preliminary data.</text>
</comment>
<feature type="region of interest" description="Disordered" evidence="1">
    <location>
        <begin position="1"/>
        <end position="113"/>
    </location>
</feature>
<feature type="compositionally biased region" description="Basic and acidic residues" evidence="1">
    <location>
        <begin position="43"/>
        <end position="62"/>
    </location>
</feature>
<name>A0ABD2Z9Z7_9GENT</name>
<dbReference type="EMBL" id="JBJUIK010000010">
    <property type="protein sequence ID" value="KAL3514937.1"/>
    <property type="molecule type" value="Genomic_DNA"/>
</dbReference>
<accession>A0ABD2Z9Z7</accession>
<dbReference type="InterPro" id="IPR018737">
    <property type="entry name" value="DREAM_LIN52"/>
</dbReference>
<dbReference type="AlphaFoldDB" id="A0ABD2Z9Z7"/>
<dbReference type="Proteomes" id="UP001630127">
    <property type="component" value="Unassembled WGS sequence"/>
</dbReference>
<gene>
    <name evidence="2" type="ORF">ACH5RR_021839</name>
</gene>
<sequence>MTNAGSANLVYVRRKPDSHLGRSPASSSDHQCAAGPDCSHPGKAIDQDESAHNKSLPSKDSRICSPQVSPIPKPPSLGFSSSRPTALPSLGNLDHLHSDPMLSSPTKSNTKHWEERSCKLNDLLKKLDQSDRLDYLEILRSLSSVELSKHAVELEKRSIQLSLEEAKELHRVQVLDVLERYSKRSRVPSTQQNV</sequence>
<evidence type="ECO:0000256" key="1">
    <source>
        <dbReference type="SAM" id="MobiDB-lite"/>
    </source>
</evidence>
<dbReference type="PANTHER" id="PTHR34555:SF1">
    <property type="entry name" value="INTEGRAL MEMBRANE HEMOLYSIN-III-LIKE PROTEIN"/>
    <property type="match status" value="1"/>
</dbReference>
<evidence type="ECO:0000313" key="3">
    <source>
        <dbReference type="Proteomes" id="UP001630127"/>
    </source>
</evidence>
<organism evidence="2 3">
    <name type="scientific">Cinchona calisaya</name>
    <dbReference type="NCBI Taxonomy" id="153742"/>
    <lineage>
        <taxon>Eukaryota</taxon>
        <taxon>Viridiplantae</taxon>
        <taxon>Streptophyta</taxon>
        <taxon>Embryophyta</taxon>
        <taxon>Tracheophyta</taxon>
        <taxon>Spermatophyta</taxon>
        <taxon>Magnoliopsida</taxon>
        <taxon>eudicotyledons</taxon>
        <taxon>Gunneridae</taxon>
        <taxon>Pentapetalae</taxon>
        <taxon>asterids</taxon>
        <taxon>lamiids</taxon>
        <taxon>Gentianales</taxon>
        <taxon>Rubiaceae</taxon>
        <taxon>Cinchonoideae</taxon>
        <taxon>Cinchoneae</taxon>
        <taxon>Cinchona</taxon>
    </lineage>
</organism>
<dbReference type="Pfam" id="PF10044">
    <property type="entry name" value="LIN52"/>
    <property type="match status" value="1"/>
</dbReference>
<dbReference type="PANTHER" id="PTHR34555">
    <property type="entry name" value="INTEGRAL MEMBRANE HEMOLYSIN-III-LIKE PROTEIN"/>
    <property type="match status" value="1"/>
</dbReference>
<protein>
    <submittedName>
        <fullName evidence="2">Uncharacterized protein</fullName>
    </submittedName>
</protein>
<reference evidence="2 3" key="1">
    <citation type="submission" date="2024-11" db="EMBL/GenBank/DDBJ databases">
        <title>A near-complete genome assembly of Cinchona calisaya.</title>
        <authorList>
            <person name="Lian D.C."/>
            <person name="Zhao X.W."/>
            <person name="Wei L."/>
        </authorList>
    </citation>
    <scope>NUCLEOTIDE SEQUENCE [LARGE SCALE GENOMIC DNA]</scope>
    <source>
        <tissue evidence="2">Nenye</tissue>
    </source>
</reference>
<proteinExistence type="predicted"/>